<gene>
    <name evidence="2" type="ORF">EVAR_59516_1</name>
</gene>
<feature type="region of interest" description="Disordered" evidence="1">
    <location>
        <begin position="1"/>
        <end position="20"/>
    </location>
</feature>
<dbReference type="AlphaFoldDB" id="A0A4C1XX26"/>
<comment type="caution">
    <text evidence="2">The sequence shown here is derived from an EMBL/GenBank/DDBJ whole genome shotgun (WGS) entry which is preliminary data.</text>
</comment>
<dbReference type="EMBL" id="BGZK01000968">
    <property type="protein sequence ID" value="GBP66819.1"/>
    <property type="molecule type" value="Genomic_DNA"/>
</dbReference>
<proteinExistence type="predicted"/>
<reference evidence="2 3" key="1">
    <citation type="journal article" date="2019" name="Commun. Biol.">
        <title>The bagworm genome reveals a unique fibroin gene that provides high tensile strength.</title>
        <authorList>
            <person name="Kono N."/>
            <person name="Nakamura H."/>
            <person name="Ohtoshi R."/>
            <person name="Tomita M."/>
            <person name="Numata K."/>
            <person name="Arakawa K."/>
        </authorList>
    </citation>
    <scope>NUCLEOTIDE SEQUENCE [LARGE SCALE GENOMIC DNA]</scope>
</reference>
<feature type="compositionally biased region" description="Basic and acidic residues" evidence="1">
    <location>
        <begin position="1"/>
        <end position="18"/>
    </location>
</feature>
<keyword evidence="3" id="KW-1185">Reference proteome</keyword>
<name>A0A4C1XX26_EUMVA</name>
<organism evidence="2 3">
    <name type="scientific">Eumeta variegata</name>
    <name type="common">Bagworm moth</name>
    <name type="synonym">Eumeta japonica</name>
    <dbReference type="NCBI Taxonomy" id="151549"/>
    <lineage>
        <taxon>Eukaryota</taxon>
        <taxon>Metazoa</taxon>
        <taxon>Ecdysozoa</taxon>
        <taxon>Arthropoda</taxon>
        <taxon>Hexapoda</taxon>
        <taxon>Insecta</taxon>
        <taxon>Pterygota</taxon>
        <taxon>Neoptera</taxon>
        <taxon>Endopterygota</taxon>
        <taxon>Lepidoptera</taxon>
        <taxon>Glossata</taxon>
        <taxon>Ditrysia</taxon>
        <taxon>Tineoidea</taxon>
        <taxon>Psychidae</taxon>
        <taxon>Oiketicinae</taxon>
        <taxon>Eumeta</taxon>
    </lineage>
</organism>
<evidence type="ECO:0000313" key="2">
    <source>
        <dbReference type="EMBL" id="GBP66819.1"/>
    </source>
</evidence>
<evidence type="ECO:0000256" key="1">
    <source>
        <dbReference type="SAM" id="MobiDB-lite"/>
    </source>
</evidence>
<dbReference type="Proteomes" id="UP000299102">
    <property type="component" value="Unassembled WGS sequence"/>
</dbReference>
<protein>
    <submittedName>
        <fullName evidence="2">Uncharacterized protein</fullName>
    </submittedName>
</protein>
<evidence type="ECO:0000313" key="3">
    <source>
        <dbReference type="Proteomes" id="UP000299102"/>
    </source>
</evidence>
<accession>A0A4C1XX26</accession>
<sequence>MTCSRFDGRATGADDKNLGRHLSVMETHNERYSMSTSPLQVETIARTPTASSDRSRKEGLISTISLFAQHFRIAEKDDKSEPRAPAGRRVGLKEEKEAFSWKGENFAGFTLE</sequence>